<keyword evidence="3" id="KW-1185">Reference proteome</keyword>
<evidence type="ECO:0000313" key="2">
    <source>
        <dbReference type="EMBL" id="SFU95843.1"/>
    </source>
</evidence>
<evidence type="ECO:0000256" key="1">
    <source>
        <dbReference type="SAM" id="Phobius"/>
    </source>
</evidence>
<feature type="transmembrane region" description="Helical" evidence="1">
    <location>
        <begin position="47"/>
        <end position="70"/>
    </location>
</feature>
<sequence length="171" mass="19358">MKSPKNRYERRTRYVFGGASNFWFLFVAIGVFVWLSPLFLEQEGAEVRTMVISGVALLLGLSLRFTYYGIQINRKRRSIREFISILGYKSGEWKTLPDLKKLRLSAATSTTQNIPNGISPTMRRTITVYSIALFSAEATPDYVIHTESKKEAMKVAKALANVLGLQVEDNL</sequence>
<reference evidence="3" key="1">
    <citation type="submission" date="2016-10" db="EMBL/GenBank/DDBJ databases">
        <authorList>
            <person name="Varghese N."/>
        </authorList>
    </citation>
    <scope>NUCLEOTIDE SEQUENCE [LARGE SCALE GENOMIC DNA]</scope>
    <source>
        <strain evidence="3">DSM 18820</strain>
    </source>
</reference>
<dbReference type="Proteomes" id="UP000182491">
    <property type="component" value="Unassembled WGS sequence"/>
</dbReference>
<feature type="transmembrane region" description="Helical" evidence="1">
    <location>
        <begin position="12"/>
        <end position="35"/>
    </location>
</feature>
<keyword evidence="1" id="KW-1133">Transmembrane helix</keyword>
<name>A0A1I7KEK2_9BACT</name>
<keyword evidence="1" id="KW-0472">Membrane</keyword>
<dbReference type="OrthoDB" id="1467785at2"/>
<protein>
    <submittedName>
        <fullName evidence="2">Uncharacterized protein</fullName>
    </submittedName>
</protein>
<gene>
    <name evidence="2" type="ORF">SAMN04487941_3633</name>
</gene>
<evidence type="ECO:0000313" key="3">
    <source>
        <dbReference type="Proteomes" id="UP000182491"/>
    </source>
</evidence>
<dbReference type="EMBL" id="FPCA01000005">
    <property type="protein sequence ID" value="SFU95843.1"/>
    <property type="molecule type" value="Genomic_DNA"/>
</dbReference>
<dbReference type="STRING" id="388950.GCA_001611675_02969"/>
<organism evidence="2 3">
    <name type="scientific">Pontibacter akesuensis</name>
    <dbReference type="NCBI Taxonomy" id="388950"/>
    <lineage>
        <taxon>Bacteria</taxon>
        <taxon>Pseudomonadati</taxon>
        <taxon>Bacteroidota</taxon>
        <taxon>Cytophagia</taxon>
        <taxon>Cytophagales</taxon>
        <taxon>Hymenobacteraceae</taxon>
        <taxon>Pontibacter</taxon>
    </lineage>
</organism>
<dbReference type="RefSeq" id="WP_068838882.1">
    <property type="nucleotide sequence ID" value="NZ_BMXC01000006.1"/>
</dbReference>
<accession>A0A1I7KEK2</accession>
<keyword evidence="1" id="KW-0812">Transmembrane</keyword>
<dbReference type="AlphaFoldDB" id="A0A1I7KEK2"/>
<proteinExistence type="predicted"/>